<dbReference type="EMBL" id="JACXVP010000002">
    <property type="protein sequence ID" value="KAG5619931.1"/>
    <property type="molecule type" value="Genomic_DNA"/>
</dbReference>
<evidence type="ECO:0000313" key="2">
    <source>
        <dbReference type="Proteomes" id="UP000824120"/>
    </source>
</evidence>
<organism evidence="1 2">
    <name type="scientific">Solanum commersonii</name>
    <name type="common">Commerson's wild potato</name>
    <name type="synonym">Commerson's nightshade</name>
    <dbReference type="NCBI Taxonomy" id="4109"/>
    <lineage>
        <taxon>Eukaryota</taxon>
        <taxon>Viridiplantae</taxon>
        <taxon>Streptophyta</taxon>
        <taxon>Embryophyta</taxon>
        <taxon>Tracheophyta</taxon>
        <taxon>Spermatophyta</taxon>
        <taxon>Magnoliopsida</taxon>
        <taxon>eudicotyledons</taxon>
        <taxon>Gunneridae</taxon>
        <taxon>Pentapetalae</taxon>
        <taxon>asterids</taxon>
        <taxon>lamiids</taxon>
        <taxon>Solanales</taxon>
        <taxon>Solanaceae</taxon>
        <taxon>Solanoideae</taxon>
        <taxon>Solaneae</taxon>
        <taxon>Solanum</taxon>
    </lineage>
</organism>
<dbReference type="Proteomes" id="UP000824120">
    <property type="component" value="Chromosome 2"/>
</dbReference>
<protein>
    <submittedName>
        <fullName evidence="1">Uncharacterized protein</fullName>
    </submittedName>
</protein>
<dbReference type="AlphaFoldDB" id="A0A9J6A6L9"/>
<evidence type="ECO:0000313" key="1">
    <source>
        <dbReference type="EMBL" id="KAG5619931.1"/>
    </source>
</evidence>
<proteinExistence type="predicted"/>
<reference evidence="1 2" key="1">
    <citation type="submission" date="2020-09" db="EMBL/GenBank/DDBJ databases">
        <title>De no assembly of potato wild relative species, Solanum commersonii.</title>
        <authorList>
            <person name="Cho K."/>
        </authorList>
    </citation>
    <scope>NUCLEOTIDE SEQUENCE [LARGE SCALE GENOMIC DNA]</scope>
    <source>
        <strain evidence="1">LZ3.2</strain>
        <tissue evidence="1">Leaf</tissue>
    </source>
</reference>
<accession>A0A9J6A6L9</accession>
<gene>
    <name evidence="1" type="ORF">H5410_005149</name>
</gene>
<keyword evidence="2" id="KW-1185">Reference proteome</keyword>
<comment type="caution">
    <text evidence="1">The sequence shown here is derived from an EMBL/GenBank/DDBJ whole genome shotgun (WGS) entry which is preliminary data.</text>
</comment>
<sequence length="103" mass="11591">MMMMKEIVESAISPRHSLGSAKQISTKVKKKKITSFVRDNFTSWTWILCLELTEQAKQLLLATVRGGGLEQPSLRHLQSQEVKPNAMVSAQLLLRKKSGTKHT</sequence>
<name>A0A9J6A6L9_SOLCO</name>